<feature type="region of interest" description="Disordered" evidence="1">
    <location>
        <begin position="42"/>
        <end position="74"/>
    </location>
</feature>
<organism evidence="2 3">
    <name type="scientific">Populus alba x Populus x berolinensis</name>
    <dbReference type="NCBI Taxonomy" id="444605"/>
    <lineage>
        <taxon>Eukaryota</taxon>
        <taxon>Viridiplantae</taxon>
        <taxon>Streptophyta</taxon>
        <taxon>Embryophyta</taxon>
        <taxon>Tracheophyta</taxon>
        <taxon>Spermatophyta</taxon>
        <taxon>Magnoliopsida</taxon>
        <taxon>eudicotyledons</taxon>
        <taxon>Gunneridae</taxon>
        <taxon>Pentapetalae</taxon>
        <taxon>rosids</taxon>
        <taxon>fabids</taxon>
        <taxon>Malpighiales</taxon>
        <taxon>Salicaceae</taxon>
        <taxon>Saliceae</taxon>
        <taxon>Populus</taxon>
    </lineage>
</organism>
<keyword evidence="3" id="KW-1185">Reference proteome</keyword>
<protein>
    <submittedName>
        <fullName evidence="2">Uncharacterized protein</fullName>
    </submittedName>
</protein>
<dbReference type="Proteomes" id="UP001164929">
    <property type="component" value="Chromosome 6"/>
</dbReference>
<dbReference type="EMBL" id="JAQIZT010000006">
    <property type="protein sequence ID" value="KAJ6995532.1"/>
    <property type="molecule type" value="Genomic_DNA"/>
</dbReference>
<proteinExistence type="predicted"/>
<reference evidence="2" key="1">
    <citation type="journal article" date="2023" name="Mol. Ecol. Resour.">
        <title>Chromosome-level genome assembly of a triploid poplar Populus alba 'Berolinensis'.</title>
        <authorList>
            <person name="Chen S."/>
            <person name="Yu Y."/>
            <person name="Wang X."/>
            <person name="Wang S."/>
            <person name="Zhang T."/>
            <person name="Zhou Y."/>
            <person name="He R."/>
            <person name="Meng N."/>
            <person name="Wang Y."/>
            <person name="Liu W."/>
            <person name="Liu Z."/>
            <person name="Liu J."/>
            <person name="Guo Q."/>
            <person name="Huang H."/>
            <person name="Sederoff R.R."/>
            <person name="Wang G."/>
            <person name="Qu G."/>
            <person name="Chen S."/>
        </authorList>
    </citation>
    <scope>NUCLEOTIDE SEQUENCE</scope>
    <source>
        <strain evidence="2">SC-2020</strain>
    </source>
</reference>
<accession>A0AAD6QRT9</accession>
<gene>
    <name evidence="2" type="ORF">NC653_018110</name>
</gene>
<evidence type="ECO:0000313" key="3">
    <source>
        <dbReference type="Proteomes" id="UP001164929"/>
    </source>
</evidence>
<sequence length="74" mass="8306">MSEADTVGCWRRSCRPPRIRAACCSIFRRSWRAPRSCLARSKRAPSSIPRRRAATPMCSRTSYTTGPSKTRSAS</sequence>
<evidence type="ECO:0000313" key="2">
    <source>
        <dbReference type="EMBL" id="KAJ6995532.1"/>
    </source>
</evidence>
<comment type="caution">
    <text evidence="2">The sequence shown here is derived from an EMBL/GenBank/DDBJ whole genome shotgun (WGS) entry which is preliminary data.</text>
</comment>
<dbReference type="AlphaFoldDB" id="A0AAD6QRT9"/>
<evidence type="ECO:0000256" key="1">
    <source>
        <dbReference type="SAM" id="MobiDB-lite"/>
    </source>
</evidence>
<name>A0AAD6QRT9_9ROSI</name>
<feature type="compositionally biased region" description="Polar residues" evidence="1">
    <location>
        <begin position="58"/>
        <end position="74"/>
    </location>
</feature>